<evidence type="ECO:0000256" key="2">
    <source>
        <dbReference type="ARBA" id="ARBA00023315"/>
    </source>
</evidence>
<dbReference type="PANTHER" id="PTHR34069:SF2">
    <property type="entry name" value="BETA-KETOACYL-[ACYL-CARRIER-PROTEIN] SYNTHASE III"/>
    <property type="match status" value="1"/>
</dbReference>
<protein>
    <submittedName>
        <fullName evidence="5">3-oxoacyl-[acyl-carrier-protein] synthase-3</fullName>
        <ecNumber evidence="5">2.3.1.180</ecNumber>
    </submittedName>
</protein>
<keyword evidence="1 5" id="KW-0808">Transferase</keyword>
<evidence type="ECO:0000259" key="3">
    <source>
        <dbReference type="Pfam" id="PF08541"/>
    </source>
</evidence>
<reference evidence="5 6" key="1">
    <citation type="submission" date="2020-08" db="EMBL/GenBank/DDBJ databases">
        <title>Sequencing the genomes of 1000 actinobacteria strains.</title>
        <authorList>
            <person name="Klenk H.-P."/>
        </authorList>
    </citation>
    <scope>NUCLEOTIDE SEQUENCE [LARGE SCALE GENOMIC DNA]</scope>
    <source>
        <strain evidence="5 6">DSM 43582</strain>
    </source>
</reference>
<accession>A0A7W9PJY8</accession>
<dbReference type="EMBL" id="JACHIT010000002">
    <property type="protein sequence ID" value="MBB5917421.1"/>
    <property type="molecule type" value="Genomic_DNA"/>
</dbReference>
<dbReference type="InterPro" id="IPR013747">
    <property type="entry name" value="ACP_syn_III_C"/>
</dbReference>
<dbReference type="EC" id="2.3.1.180" evidence="5"/>
<evidence type="ECO:0000313" key="5">
    <source>
        <dbReference type="EMBL" id="MBB5917421.1"/>
    </source>
</evidence>
<dbReference type="InterPro" id="IPR016039">
    <property type="entry name" value="Thiolase-like"/>
</dbReference>
<name>A0A7W9PJY8_9NOCA</name>
<dbReference type="Pfam" id="PF08541">
    <property type="entry name" value="ACP_syn_III_C"/>
    <property type="match status" value="1"/>
</dbReference>
<dbReference type="Pfam" id="PF08545">
    <property type="entry name" value="ACP_syn_III"/>
    <property type="match status" value="1"/>
</dbReference>
<keyword evidence="6" id="KW-1185">Reference proteome</keyword>
<dbReference type="Proteomes" id="UP000540412">
    <property type="component" value="Unassembled WGS sequence"/>
</dbReference>
<comment type="caution">
    <text evidence="5">The sequence shown here is derived from an EMBL/GenBank/DDBJ whole genome shotgun (WGS) entry which is preliminary data.</text>
</comment>
<keyword evidence="2 5" id="KW-0012">Acyltransferase</keyword>
<evidence type="ECO:0000313" key="6">
    <source>
        <dbReference type="Proteomes" id="UP000540412"/>
    </source>
</evidence>
<sequence length="341" mass="36514">MKVGDMYFAGIGAAEVGVVDIAEAVERGWYDAGEAARSKLVSITAAGSTPAPDLAVSAAERAVAAAGLCAEEFAFVFHTNVHPQGPDGWSAQHYINRRTIDQPVPSVEIRNGCIGFLSSLQLAVANLRTTPDRGAALLTCADNFGTPSVDRWTASSLFVLADGGGALVLSNTGGFARLLAIGSLSAPELEERHRSGEPMFPPGLTDGRTLNFEERMADFQRRVTEGLLRPRNDFGSVVIDTVERVLKEADTSLSEITRVVHDGFAYWSLHDLFLDPLGIGLDRGVWEFTRTVGHAGPLDQIRGLEYLWRTGQLAVGDTVLMFTGAPGMEAAAAVIRIESSR</sequence>
<proteinExistence type="predicted"/>
<evidence type="ECO:0000259" key="4">
    <source>
        <dbReference type="Pfam" id="PF08545"/>
    </source>
</evidence>
<feature type="domain" description="Beta-ketoacyl-[acyl-carrier-protein] synthase III C-terminal" evidence="3">
    <location>
        <begin position="246"/>
        <end position="337"/>
    </location>
</feature>
<evidence type="ECO:0000256" key="1">
    <source>
        <dbReference type="ARBA" id="ARBA00022679"/>
    </source>
</evidence>
<feature type="domain" description="Beta-ketoacyl-[acyl-carrier-protein] synthase III N-terminal" evidence="4">
    <location>
        <begin position="108"/>
        <end position="173"/>
    </location>
</feature>
<dbReference type="SUPFAM" id="SSF53901">
    <property type="entry name" value="Thiolase-like"/>
    <property type="match status" value="1"/>
</dbReference>
<dbReference type="GO" id="GO:0033818">
    <property type="term" value="F:beta-ketoacyl-acyl-carrier-protein synthase III activity"/>
    <property type="evidence" value="ECO:0007669"/>
    <property type="project" value="UniProtKB-EC"/>
</dbReference>
<gene>
    <name evidence="5" type="ORF">BJY24_006333</name>
</gene>
<dbReference type="PANTHER" id="PTHR34069">
    <property type="entry name" value="3-OXOACYL-[ACYL-CARRIER-PROTEIN] SYNTHASE 3"/>
    <property type="match status" value="1"/>
</dbReference>
<dbReference type="InterPro" id="IPR013751">
    <property type="entry name" value="ACP_syn_III_N"/>
</dbReference>
<dbReference type="GO" id="GO:0004315">
    <property type="term" value="F:3-oxoacyl-[acyl-carrier-protein] synthase activity"/>
    <property type="evidence" value="ECO:0007669"/>
    <property type="project" value="InterPro"/>
</dbReference>
<organism evidence="5 6">
    <name type="scientific">Nocardia transvalensis</name>
    <dbReference type="NCBI Taxonomy" id="37333"/>
    <lineage>
        <taxon>Bacteria</taxon>
        <taxon>Bacillati</taxon>
        <taxon>Actinomycetota</taxon>
        <taxon>Actinomycetes</taxon>
        <taxon>Mycobacteriales</taxon>
        <taxon>Nocardiaceae</taxon>
        <taxon>Nocardia</taxon>
    </lineage>
</organism>
<dbReference type="GO" id="GO:0006633">
    <property type="term" value="P:fatty acid biosynthetic process"/>
    <property type="evidence" value="ECO:0007669"/>
    <property type="project" value="InterPro"/>
</dbReference>
<dbReference type="RefSeq" id="WP_040749894.1">
    <property type="nucleotide sequence ID" value="NZ_JACHIT010000002.1"/>
</dbReference>
<dbReference type="AlphaFoldDB" id="A0A7W9PJY8"/>
<dbReference type="GO" id="GO:0044550">
    <property type="term" value="P:secondary metabolite biosynthetic process"/>
    <property type="evidence" value="ECO:0007669"/>
    <property type="project" value="TreeGrafter"/>
</dbReference>
<dbReference type="Gene3D" id="3.40.47.10">
    <property type="match status" value="2"/>
</dbReference>